<sequence>MKFLSTFKISKGFDRWLQLVDDLQPYMDEYGYKMLFASTNDDETVVYDLGETDDPEKAMKMLSLPEVINMRKEAGVDLESQETLSTISKHKVW</sequence>
<accession>A0A382VQ20</accession>
<dbReference type="AlphaFoldDB" id="A0A382VQ20"/>
<dbReference type="EMBL" id="UINC01153779">
    <property type="protein sequence ID" value="SVD48686.1"/>
    <property type="molecule type" value="Genomic_DNA"/>
</dbReference>
<reference evidence="1" key="1">
    <citation type="submission" date="2018-05" db="EMBL/GenBank/DDBJ databases">
        <authorList>
            <person name="Lanie J.A."/>
            <person name="Ng W.-L."/>
            <person name="Kazmierczak K.M."/>
            <person name="Andrzejewski T.M."/>
            <person name="Davidsen T.M."/>
            <person name="Wayne K.J."/>
            <person name="Tettelin H."/>
            <person name="Glass J.I."/>
            <person name="Rusch D."/>
            <person name="Podicherti R."/>
            <person name="Tsui H.-C.T."/>
            <person name="Winkler M.E."/>
        </authorList>
    </citation>
    <scope>NUCLEOTIDE SEQUENCE</scope>
</reference>
<evidence type="ECO:0000313" key="1">
    <source>
        <dbReference type="EMBL" id="SVD48686.1"/>
    </source>
</evidence>
<name>A0A382VQ20_9ZZZZ</name>
<proteinExistence type="predicted"/>
<protein>
    <submittedName>
        <fullName evidence="1">Uncharacterized protein</fullName>
    </submittedName>
</protein>
<organism evidence="1">
    <name type="scientific">marine metagenome</name>
    <dbReference type="NCBI Taxonomy" id="408172"/>
    <lineage>
        <taxon>unclassified sequences</taxon>
        <taxon>metagenomes</taxon>
        <taxon>ecological metagenomes</taxon>
    </lineage>
</organism>
<gene>
    <name evidence="1" type="ORF">METZ01_LOCUS401540</name>
</gene>